<evidence type="ECO:0000313" key="14">
    <source>
        <dbReference type="EMBL" id="GLR46918.1"/>
    </source>
</evidence>
<dbReference type="HAMAP" id="MF_00185">
    <property type="entry name" value="IPP_trans"/>
    <property type="match status" value="1"/>
</dbReference>
<evidence type="ECO:0000256" key="2">
    <source>
        <dbReference type="ARBA" id="ARBA00003213"/>
    </source>
</evidence>
<evidence type="ECO:0000256" key="12">
    <source>
        <dbReference type="RuleBase" id="RU003784"/>
    </source>
</evidence>
<organism evidence="14 15">
    <name type="scientific">Sphingomonas astaxanthinifaciens DSM 22298</name>
    <dbReference type="NCBI Taxonomy" id="1123267"/>
    <lineage>
        <taxon>Bacteria</taxon>
        <taxon>Pseudomonadati</taxon>
        <taxon>Pseudomonadota</taxon>
        <taxon>Alphaproteobacteria</taxon>
        <taxon>Sphingomonadales</taxon>
        <taxon>Sphingomonadaceae</taxon>
        <taxon>Sphingomonas</taxon>
    </lineage>
</organism>
<dbReference type="EC" id="2.5.1.75" evidence="10"/>
<dbReference type="Gene3D" id="1.10.20.140">
    <property type="match status" value="1"/>
</dbReference>
<dbReference type="Proteomes" id="UP001156703">
    <property type="component" value="Unassembled WGS sequence"/>
</dbReference>
<evidence type="ECO:0000256" key="13">
    <source>
        <dbReference type="RuleBase" id="RU003785"/>
    </source>
</evidence>
<dbReference type="Gene3D" id="3.40.50.300">
    <property type="entry name" value="P-loop containing nucleotide triphosphate hydrolases"/>
    <property type="match status" value="1"/>
</dbReference>
<accession>A0ABQ5Z2C8</accession>
<evidence type="ECO:0000256" key="5">
    <source>
        <dbReference type="ARBA" id="ARBA00022694"/>
    </source>
</evidence>
<comment type="cofactor">
    <cofactor evidence="1 10">
        <name>Mg(2+)</name>
        <dbReference type="ChEBI" id="CHEBI:18420"/>
    </cofactor>
</comment>
<sequence length="274" mass="29301">MIVNADSAQVYADLQVLSARPGEAEMGGVEHRLFGTRDGAQACSAADWAADARAVLAEVHARGQLPILVGGTGLYLRTLLDGIAEVPPVDPAIRAEVRAAAVGDNHKRLAELDPEAAARLHPNDSTRVARALEVVRSTGWPLKAWQGRTTGGIRDSVRLFGAITEIDEAVLRGQIDRRFAAMVEGGGLEEARRLHARGLSPSLPVMRAIGVPELVRHLEGELTLAEAIAAGQLATRQYAKRQRTWFRNQRLGIASLPVDDALGALVAQARDGIC</sequence>
<comment type="subunit">
    <text evidence="10">Monomer.</text>
</comment>
<evidence type="ECO:0000256" key="10">
    <source>
        <dbReference type="HAMAP-Rule" id="MF_00185"/>
    </source>
</evidence>
<keyword evidence="15" id="KW-1185">Reference proteome</keyword>
<keyword evidence="6 10" id="KW-0547">Nucleotide-binding</keyword>
<proteinExistence type="inferred from homology"/>
<evidence type="ECO:0000256" key="4">
    <source>
        <dbReference type="ARBA" id="ARBA00022679"/>
    </source>
</evidence>
<evidence type="ECO:0000256" key="7">
    <source>
        <dbReference type="ARBA" id="ARBA00022840"/>
    </source>
</evidence>
<dbReference type="SUPFAM" id="SSF52540">
    <property type="entry name" value="P-loop containing nucleoside triphosphate hydrolases"/>
    <property type="match status" value="1"/>
</dbReference>
<keyword evidence="8 10" id="KW-0460">Magnesium</keyword>
<name>A0ABQ5Z2C8_9SPHN</name>
<comment type="function">
    <text evidence="2 10 12">Catalyzes the transfer of a dimethylallyl group onto the adenine at position 37 in tRNAs that read codons beginning with uridine, leading to the formation of N6-(dimethylallyl)adenosine (i(6)A).</text>
</comment>
<gene>
    <name evidence="10 14" type="primary">miaA</name>
    <name evidence="14" type="ORF">GCM10007925_06290</name>
</gene>
<reference evidence="15" key="1">
    <citation type="journal article" date="2019" name="Int. J. Syst. Evol. Microbiol.">
        <title>The Global Catalogue of Microorganisms (GCM) 10K type strain sequencing project: providing services to taxonomists for standard genome sequencing and annotation.</title>
        <authorList>
            <consortium name="The Broad Institute Genomics Platform"/>
            <consortium name="The Broad Institute Genome Sequencing Center for Infectious Disease"/>
            <person name="Wu L."/>
            <person name="Ma J."/>
        </authorList>
    </citation>
    <scope>NUCLEOTIDE SEQUENCE [LARGE SCALE GENOMIC DNA]</scope>
    <source>
        <strain evidence="15">NBRC 102146</strain>
    </source>
</reference>
<evidence type="ECO:0000256" key="3">
    <source>
        <dbReference type="ARBA" id="ARBA00005842"/>
    </source>
</evidence>
<dbReference type="InterPro" id="IPR039657">
    <property type="entry name" value="Dimethylallyltransferase"/>
</dbReference>
<comment type="similarity">
    <text evidence="3 10 13">Belongs to the IPP transferase family.</text>
</comment>
<dbReference type="PANTHER" id="PTHR11088">
    <property type="entry name" value="TRNA DIMETHYLALLYLTRANSFERASE"/>
    <property type="match status" value="1"/>
</dbReference>
<evidence type="ECO:0000313" key="15">
    <source>
        <dbReference type="Proteomes" id="UP001156703"/>
    </source>
</evidence>
<comment type="caution">
    <text evidence="14">The sequence shown here is derived from an EMBL/GenBank/DDBJ whole genome shotgun (WGS) entry which is preliminary data.</text>
</comment>
<evidence type="ECO:0000256" key="8">
    <source>
        <dbReference type="ARBA" id="ARBA00022842"/>
    </source>
</evidence>
<keyword evidence="7 10" id="KW-0067">ATP-binding</keyword>
<feature type="site" description="Interaction with substrate tRNA" evidence="10">
    <location>
        <position position="72"/>
    </location>
</feature>
<evidence type="ECO:0000256" key="6">
    <source>
        <dbReference type="ARBA" id="ARBA00022741"/>
    </source>
</evidence>
<feature type="region of interest" description="Interaction with substrate tRNA" evidence="10">
    <location>
        <begin position="6"/>
        <end position="9"/>
    </location>
</feature>
<keyword evidence="4 10" id="KW-0808">Transferase</keyword>
<evidence type="ECO:0000256" key="9">
    <source>
        <dbReference type="ARBA" id="ARBA00049563"/>
    </source>
</evidence>
<comment type="caution">
    <text evidence="10">Lacks conserved residue(s) required for the propagation of feature annotation.</text>
</comment>
<comment type="catalytic activity">
    <reaction evidence="9 10 11">
        <text>adenosine(37) in tRNA + dimethylallyl diphosphate = N(6)-dimethylallyladenosine(37) in tRNA + diphosphate</text>
        <dbReference type="Rhea" id="RHEA:26482"/>
        <dbReference type="Rhea" id="RHEA-COMP:10162"/>
        <dbReference type="Rhea" id="RHEA-COMP:10375"/>
        <dbReference type="ChEBI" id="CHEBI:33019"/>
        <dbReference type="ChEBI" id="CHEBI:57623"/>
        <dbReference type="ChEBI" id="CHEBI:74411"/>
        <dbReference type="ChEBI" id="CHEBI:74415"/>
        <dbReference type="EC" id="2.5.1.75"/>
    </reaction>
</comment>
<dbReference type="InterPro" id="IPR027417">
    <property type="entry name" value="P-loop_NTPase"/>
</dbReference>
<evidence type="ECO:0000256" key="11">
    <source>
        <dbReference type="RuleBase" id="RU003783"/>
    </source>
</evidence>
<evidence type="ECO:0000256" key="1">
    <source>
        <dbReference type="ARBA" id="ARBA00001946"/>
    </source>
</evidence>
<dbReference type="EMBL" id="BSOO01000004">
    <property type="protein sequence ID" value="GLR46918.1"/>
    <property type="molecule type" value="Genomic_DNA"/>
</dbReference>
<protein>
    <recommendedName>
        <fullName evidence="10">tRNA dimethylallyltransferase</fullName>
        <ecNumber evidence="10">2.5.1.75</ecNumber>
    </recommendedName>
    <alternativeName>
        <fullName evidence="10">Dimethylallyl diphosphate:tRNA dimethylallyltransferase</fullName>
        <shortName evidence="10">DMAPP:tRNA dimethylallyltransferase</shortName>
        <shortName evidence="10">DMATase</shortName>
    </alternativeName>
    <alternativeName>
        <fullName evidence="10">Isopentenyl-diphosphate:tRNA isopentenyltransferase</fullName>
        <shortName evidence="10">IPP transferase</shortName>
        <shortName evidence="10">IPPT</shortName>
        <shortName evidence="10">IPTase</shortName>
    </alternativeName>
</protein>
<dbReference type="PANTHER" id="PTHR11088:SF60">
    <property type="entry name" value="TRNA DIMETHYLALLYLTRANSFERASE"/>
    <property type="match status" value="1"/>
</dbReference>
<dbReference type="NCBIfam" id="TIGR00174">
    <property type="entry name" value="miaA"/>
    <property type="match status" value="1"/>
</dbReference>
<feature type="site" description="Interaction with substrate tRNA" evidence="10">
    <location>
        <position position="94"/>
    </location>
</feature>
<keyword evidence="5 10" id="KW-0819">tRNA processing</keyword>
<dbReference type="Pfam" id="PF01715">
    <property type="entry name" value="IPPT"/>
    <property type="match status" value="1"/>
</dbReference>
<dbReference type="InterPro" id="IPR018022">
    <property type="entry name" value="IPT"/>
</dbReference>